<comment type="similarity">
    <text evidence="3">In the N-terminal section; belongs to the glycosyltransferase 51 family.</text>
</comment>
<dbReference type="PANTHER" id="PTHR32282:SF33">
    <property type="entry name" value="PEPTIDOGLYCAN GLYCOSYLTRANSFERASE"/>
    <property type="match status" value="1"/>
</dbReference>
<dbReference type="EMBL" id="JAENII010000002">
    <property type="protein sequence ID" value="MBK1826112.1"/>
    <property type="molecule type" value="Genomic_DNA"/>
</dbReference>
<feature type="transmembrane region" description="Helical" evidence="13">
    <location>
        <begin position="57"/>
        <end position="80"/>
    </location>
</feature>
<dbReference type="NCBIfam" id="TIGR02074">
    <property type="entry name" value="PBP_1a_fam"/>
    <property type="match status" value="1"/>
</dbReference>
<feature type="compositionally biased region" description="Basic residues" evidence="12">
    <location>
        <begin position="18"/>
        <end position="28"/>
    </location>
</feature>
<comment type="pathway">
    <text evidence="1">Cell wall biogenesis; peptidoglycan biosynthesis.</text>
</comment>
<evidence type="ECO:0000256" key="5">
    <source>
        <dbReference type="ARBA" id="ARBA00022670"/>
    </source>
</evidence>
<keyword evidence="13" id="KW-0472">Membrane</keyword>
<dbReference type="Pfam" id="PF00905">
    <property type="entry name" value="Transpeptidase"/>
    <property type="match status" value="1"/>
</dbReference>
<dbReference type="InterPro" id="IPR001264">
    <property type="entry name" value="Glyco_trans_51"/>
</dbReference>
<evidence type="ECO:0000313" key="17">
    <source>
        <dbReference type="Proteomes" id="UP000658278"/>
    </source>
</evidence>
<dbReference type="SUPFAM" id="SSF53955">
    <property type="entry name" value="Lysozyme-like"/>
    <property type="match status" value="1"/>
</dbReference>
<comment type="caution">
    <text evidence="16">The sequence shown here is derived from an EMBL/GenBank/DDBJ whole genome shotgun (WGS) entry which is preliminary data.</text>
</comment>
<keyword evidence="9" id="KW-0511">Multifunctional enzyme</keyword>
<evidence type="ECO:0000259" key="14">
    <source>
        <dbReference type="Pfam" id="PF00905"/>
    </source>
</evidence>
<dbReference type="AlphaFoldDB" id="A0A934VEM6"/>
<feature type="region of interest" description="Disordered" evidence="12">
    <location>
        <begin position="1"/>
        <end position="28"/>
    </location>
</feature>
<name>A0A934VEM6_9BACT</name>
<feature type="region of interest" description="Disordered" evidence="12">
    <location>
        <begin position="727"/>
        <end position="806"/>
    </location>
</feature>
<evidence type="ECO:0000256" key="7">
    <source>
        <dbReference type="ARBA" id="ARBA00022679"/>
    </source>
</evidence>
<evidence type="ECO:0000256" key="11">
    <source>
        <dbReference type="ARBA" id="ARBA00049902"/>
    </source>
</evidence>
<keyword evidence="17" id="KW-1185">Reference proteome</keyword>
<dbReference type="Gene3D" id="1.10.3810.10">
    <property type="entry name" value="Biosynthetic peptidoglycan transglycosylase-like"/>
    <property type="match status" value="1"/>
</dbReference>
<comment type="catalytic activity">
    <reaction evidence="11">
        <text>[GlcNAc-(1-&gt;4)-Mur2Ac(oyl-L-Ala-gamma-D-Glu-L-Lys-D-Ala-D-Ala)](n)-di-trans,octa-cis-undecaprenyl diphosphate + beta-D-GlcNAc-(1-&gt;4)-Mur2Ac(oyl-L-Ala-gamma-D-Glu-L-Lys-D-Ala-D-Ala)-di-trans,octa-cis-undecaprenyl diphosphate = [GlcNAc-(1-&gt;4)-Mur2Ac(oyl-L-Ala-gamma-D-Glu-L-Lys-D-Ala-D-Ala)](n+1)-di-trans,octa-cis-undecaprenyl diphosphate + di-trans,octa-cis-undecaprenyl diphosphate + H(+)</text>
        <dbReference type="Rhea" id="RHEA:23708"/>
        <dbReference type="Rhea" id="RHEA-COMP:9602"/>
        <dbReference type="Rhea" id="RHEA-COMP:9603"/>
        <dbReference type="ChEBI" id="CHEBI:15378"/>
        <dbReference type="ChEBI" id="CHEBI:58405"/>
        <dbReference type="ChEBI" id="CHEBI:60033"/>
        <dbReference type="ChEBI" id="CHEBI:78435"/>
        <dbReference type="EC" id="2.4.99.28"/>
    </reaction>
</comment>
<evidence type="ECO:0000256" key="9">
    <source>
        <dbReference type="ARBA" id="ARBA00023268"/>
    </source>
</evidence>
<sequence length="806" mass="89629">MPKSKPKGHSNEKSSSSNRRRQKPKRKRRGLGTILLFWPFLLLQSLTSPLPGAARWLARIIGHPALLALYCFIPAALFYYARAKTFDMGKVQEMPERTIVLDRRGEELGRIHGEKRDIITTDQIATTFLQAILAREDERFYRHGGVDWIGFGRATLRNVTDGSMTQGASTLTMQLARNSYDLHANWLSFNRTIQELDRKFLEIAVSYRIEGNYSKDEILQHYVNRIFWGHTIRGIEEASRTYFEKSAKDLTLSESALLAGIVRGPNAFSPFRDLADAQRERDTTLDRMVKAGLIDQAEADAAKSEEIKVRPEWRRVFHDSWAMDAVRRELERVLEEEDIEFGGLQITTTIDHLVQKKAEEALNSHLRSFERASGYPHQTRSQWQALPEPRPNPKYLQGSVVVIENLTGAIIATVGGRSADESKYNRATQARRQLGSTFKPFVYLAAFEKGLRPDTMISDDPLNRGEVQGAGRWSPQNSDGKFNGFQPVSYGLIRSRNTMSVRVGNIAGIDHVGEVATQVGFSQPMRKDPSAYLGTLEASPEELTSAFTVFPNGGKRLPPRIITEIRDRNGEIKYSNPQISYQAVRSGAAWTTSKILHEVVERGTGASVKRQGFTKPCGGKTGTTNDYKDAWFVGFTSSLTCSVWVGFDQPKTIINRGYGSVLALPVWAQVMKTSERLGYRADGLRSTQSFTECRLCRATGKRATDACEAAGSAYTDSVPPDLVPAPDELCPQHMGMPSGAPRNPPKAKPVEEDIPIEQAPRAIPVGNTVPRATPVDEGIPRAVPLDEPAPRALPVGEPAPRAIPVE</sequence>
<dbReference type="GO" id="GO:0008955">
    <property type="term" value="F:peptidoglycan glycosyltransferase activity"/>
    <property type="evidence" value="ECO:0007669"/>
    <property type="project" value="UniProtKB-EC"/>
</dbReference>
<proteinExistence type="inferred from homology"/>
<accession>A0A934VEM6</accession>
<dbReference type="GO" id="GO:0004180">
    <property type="term" value="F:carboxypeptidase activity"/>
    <property type="evidence" value="ECO:0007669"/>
    <property type="project" value="UniProtKB-KW"/>
</dbReference>
<dbReference type="InterPro" id="IPR001460">
    <property type="entry name" value="PCN-bd_Tpept"/>
</dbReference>
<keyword evidence="4" id="KW-0121">Carboxypeptidase</keyword>
<keyword evidence="5" id="KW-0645">Protease</keyword>
<dbReference type="Pfam" id="PF00912">
    <property type="entry name" value="Transgly"/>
    <property type="match status" value="1"/>
</dbReference>
<dbReference type="EC" id="2.4.99.28" evidence="10"/>
<dbReference type="InterPro" id="IPR012338">
    <property type="entry name" value="Beta-lactam/transpept-like"/>
</dbReference>
<evidence type="ECO:0000256" key="2">
    <source>
        <dbReference type="ARBA" id="ARBA00007090"/>
    </source>
</evidence>
<protein>
    <recommendedName>
        <fullName evidence="10">peptidoglycan glycosyltransferase</fullName>
        <ecNumber evidence="10">2.4.99.28</ecNumber>
    </recommendedName>
</protein>
<dbReference type="SUPFAM" id="SSF56601">
    <property type="entry name" value="beta-lactamase/transpeptidase-like"/>
    <property type="match status" value="1"/>
</dbReference>
<dbReference type="RefSeq" id="WP_200276489.1">
    <property type="nucleotide sequence ID" value="NZ_JAENII010000002.1"/>
</dbReference>
<evidence type="ECO:0000256" key="8">
    <source>
        <dbReference type="ARBA" id="ARBA00022801"/>
    </source>
</evidence>
<feature type="domain" description="Glycosyl transferase family 51" evidence="15">
    <location>
        <begin position="105"/>
        <end position="288"/>
    </location>
</feature>
<evidence type="ECO:0000256" key="10">
    <source>
        <dbReference type="ARBA" id="ARBA00044770"/>
    </source>
</evidence>
<evidence type="ECO:0000256" key="12">
    <source>
        <dbReference type="SAM" id="MobiDB-lite"/>
    </source>
</evidence>
<dbReference type="InterPro" id="IPR050396">
    <property type="entry name" value="Glycosyltr_51/Transpeptidase"/>
</dbReference>
<dbReference type="PANTHER" id="PTHR32282">
    <property type="entry name" value="BINDING PROTEIN TRANSPEPTIDASE, PUTATIVE-RELATED"/>
    <property type="match status" value="1"/>
</dbReference>
<dbReference type="InterPro" id="IPR023346">
    <property type="entry name" value="Lysozyme-like_dom_sf"/>
</dbReference>
<dbReference type="GO" id="GO:0006508">
    <property type="term" value="P:proteolysis"/>
    <property type="evidence" value="ECO:0007669"/>
    <property type="project" value="UniProtKB-KW"/>
</dbReference>
<keyword evidence="8" id="KW-0378">Hydrolase</keyword>
<dbReference type="Proteomes" id="UP000658278">
    <property type="component" value="Unassembled WGS sequence"/>
</dbReference>
<dbReference type="GO" id="GO:0008658">
    <property type="term" value="F:penicillin binding"/>
    <property type="evidence" value="ECO:0007669"/>
    <property type="project" value="InterPro"/>
</dbReference>
<feature type="domain" description="Penicillin-binding protein transpeptidase" evidence="14">
    <location>
        <begin position="398"/>
        <end position="671"/>
    </location>
</feature>
<evidence type="ECO:0000256" key="6">
    <source>
        <dbReference type="ARBA" id="ARBA00022676"/>
    </source>
</evidence>
<reference evidence="16" key="1">
    <citation type="submission" date="2021-01" db="EMBL/GenBank/DDBJ databases">
        <title>Modified the classification status of verrucomicrobia.</title>
        <authorList>
            <person name="Feng X."/>
        </authorList>
    </citation>
    <scope>NUCLEOTIDE SEQUENCE</scope>
    <source>
        <strain evidence="16">KCTC 22201</strain>
    </source>
</reference>
<evidence type="ECO:0000259" key="15">
    <source>
        <dbReference type="Pfam" id="PF00912"/>
    </source>
</evidence>
<organism evidence="16 17">
    <name type="scientific">Haloferula rosea</name>
    <dbReference type="NCBI Taxonomy" id="490093"/>
    <lineage>
        <taxon>Bacteria</taxon>
        <taxon>Pseudomonadati</taxon>
        <taxon>Verrucomicrobiota</taxon>
        <taxon>Verrucomicrobiia</taxon>
        <taxon>Verrucomicrobiales</taxon>
        <taxon>Verrucomicrobiaceae</taxon>
        <taxon>Haloferula</taxon>
    </lineage>
</organism>
<evidence type="ECO:0000256" key="1">
    <source>
        <dbReference type="ARBA" id="ARBA00004752"/>
    </source>
</evidence>
<evidence type="ECO:0000256" key="4">
    <source>
        <dbReference type="ARBA" id="ARBA00022645"/>
    </source>
</evidence>
<evidence type="ECO:0000256" key="13">
    <source>
        <dbReference type="SAM" id="Phobius"/>
    </source>
</evidence>
<keyword evidence="13" id="KW-0812">Transmembrane</keyword>
<keyword evidence="13" id="KW-1133">Transmembrane helix</keyword>
<keyword evidence="7" id="KW-0808">Transferase</keyword>
<gene>
    <name evidence="16" type="ORF">JIN81_03715</name>
</gene>
<comment type="similarity">
    <text evidence="2">In the C-terminal section; belongs to the transpeptidase family.</text>
</comment>
<evidence type="ECO:0000256" key="3">
    <source>
        <dbReference type="ARBA" id="ARBA00007739"/>
    </source>
</evidence>
<keyword evidence="6" id="KW-0328">Glycosyltransferase</keyword>
<dbReference type="InterPro" id="IPR036950">
    <property type="entry name" value="PBP_transglycosylase"/>
</dbReference>
<evidence type="ECO:0000313" key="16">
    <source>
        <dbReference type="EMBL" id="MBK1826112.1"/>
    </source>
</evidence>
<dbReference type="Gene3D" id="3.40.710.10">
    <property type="entry name" value="DD-peptidase/beta-lactamase superfamily"/>
    <property type="match status" value="1"/>
</dbReference>